<dbReference type="PANTHER" id="PTHR43638:SF3">
    <property type="entry name" value="ALDEHYDE REDUCTASE"/>
    <property type="match status" value="1"/>
</dbReference>
<dbReference type="PANTHER" id="PTHR43638">
    <property type="entry name" value="OXIDOREDUCTASE, ALDO/KETO REDUCTASE FAMILY PROTEIN"/>
    <property type="match status" value="1"/>
</dbReference>
<accession>A0A977K9V0</accession>
<dbReference type="Proteomes" id="UP001063698">
    <property type="component" value="Chromosome"/>
</dbReference>
<evidence type="ECO:0000313" key="2">
    <source>
        <dbReference type="EMBL" id="UXD21702.1"/>
    </source>
</evidence>
<dbReference type="InterPro" id="IPR036812">
    <property type="entry name" value="NAD(P)_OxRdtase_dom_sf"/>
</dbReference>
<dbReference type="GO" id="GO:0016491">
    <property type="term" value="F:oxidoreductase activity"/>
    <property type="evidence" value="ECO:0007669"/>
    <property type="project" value="InterPro"/>
</dbReference>
<dbReference type="AlphaFoldDB" id="A0A977K9V0"/>
<dbReference type="KEGG" id="ipc:IPA_07010"/>
<dbReference type="InterPro" id="IPR020471">
    <property type="entry name" value="AKR"/>
</dbReference>
<dbReference type="EMBL" id="CP006868">
    <property type="protein sequence ID" value="UXD21702.1"/>
    <property type="molecule type" value="Genomic_DNA"/>
</dbReference>
<feature type="domain" description="NADP-dependent oxidoreductase" evidence="1">
    <location>
        <begin position="13"/>
        <end position="247"/>
    </location>
</feature>
<evidence type="ECO:0000313" key="3">
    <source>
        <dbReference type="Proteomes" id="UP001063698"/>
    </source>
</evidence>
<reference evidence="2" key="1">
    <citation type="submission" date="2013-11" db="EMBL/GenBank/DDBJ databases">
        <title>Comparative genomics of Ignicoccus.</title>
        <authorList>
            <person name="Podar M."/>
        </authorList>
    </citation>
    <scope>NUCLEOTIDE SEQUENCE</scope>
    <source>
        <strain evidence="2">DSM 13166</strain>
    </source>
</reference>
<keyword evidence="3" id="KW-1185">Reference proteome</keyword>
<protein>
    <submittedName>
        <fullName evidence="2">Oxidoreductase</fullName>
    </submittedName>
</protein>
<sequence>MKRKIGGEEVSAIGMGSWDVHDPKAFYETLLYAFERGINLVDTAEMYRTEPIIGEAMRVYGKPDEIFVTTKLYPWHLKEEEECFKALERQRRRLGKVPDLTLVHWPEDIATEVRVLEKALEKGLTRMIGVSNVTKEQFEVALTAPKRHEIVAVQNKYSYWFRRTEEILPILEEKGIALQAHTPLEKGRLLHDQKIAKVARELSVPPAAIAIAWLLSRSPVVIPIPKTERKEHLDEILKALEVKLPKWALDELS</sequence>
<proteinExistence type="predicted"/>
<dbReference type="InterPro" id="IPR023210">
    <property type="entry name" value="NADP_OxRdtase_dom"/>
</dbReference>
<evidence type="ECO:0000259" key="1">
    <source>
        <dbReference type="Pfam" id="PF00248"/>
    </source>
</evidence>
<name>A0A977K9V0_9CREN</name>
<organism evidence="2 3">
    <name type="scientific">Ignicoccus pacificus DSM 13166</name>
    <dbReference type="NCBI Taxonomy" id="940294"/>
    <lineage>
        <taxon>Archaea</taxon>
        <taxon>Thermoproteota</taxon>
        <taxon>Thermoprotei</taxon>
        <taxon>Desulfurococcales</taxon>
        <taxon>Desulfurococcaceae</taxon>
        <taxon>Ignicoccus</taxon>
    </lineage>
</organism>
<gene>
    <name evidence="2" type="ORF">IPA_07010</name>
</gene>
<dbReference type="SUPFAM" id="SSF51430">
    <property type="entry name" value="NAD(P)-linked oxidoreductase"/>
    <property type="match status" value="1"/>
</dbReference>
<dbReference type="Gene3D" id="3.20.20.100">
    <property type="entry name" value="NADP-dependent oxidoreductase domain"/>
    <property type="match status" value="1"/>
</dbReference>
<dbReference type="PRINTS" id="PR00069">
    <property type="entry name" value="ALDKETRDTASE"/>
</dbReference>
<dbReference type="Pfam" id="PF00248">
    <property type="entry name" value="Aldo_ket_red"/>
    <property type="match status" value="1"/>
</dbReference>